<keyword evidence="2" id="KW-1185">Reference proteome</keyword>
<proteinExistence type="predicted"/>
<gene>
    <name evidence="1" type="ORF">JR050_16130</name>
</gene>
<dbReference type="InterPro" id="IPR029068">
    <property type="entry name" value="Glyas_Bleomycin-R_OHBP_Dase"/>
</dbReference>
<accession>A0ABS2DL15</accession>
<dbReference type="RefSeq" id="WP_204204552.1">
    <property type="nucleotide sequence ID" value="NZ_JAFELM010000040.1"/>
</dbReference>
<dbReference type="EMBL" id="JAFELM010000040">
    <property type="protein sequence ID" value="MBM6619192.1"/>
    <property type="molecule type" value="Genomic_DNA"/>
</dbReference>
<dbReference type="Proteomes" id="UP001518925">
    <property type="component" value="Unassembled WGS sequence"/>
</dbReference>
<reference evidence="1 2" key="1">
    <citation type="submission" date="2021-02" db="EMBL/GenBank/DDBJ databases">
        <title>Bacillus sp. RD4P76, an endophyte from a halophyte.</title>
        <authorList>
            <person name="Sun J.-Q."/>
        </authorList>
    </citation>
    <scope>NUCLEOTIDE SEQUENCE [LARGE SCALE GENOMIC DNA]</scope>
    <source>
        <strain evidence="1 2">RD4P76</strain>
    </source>
</reference>
<dbReference type="Gene3D" id="3.10.180.10">
    <property type="entry name" value="2,3-Dihydroxybiphenyl 1,2-Dioxygenase, domain 1"/>
    <property type="match status" value="1"/>
</dbReference>
<protein>
    <submittedName>
        <fullName evidence="1">VOC family protein</fullName>
    </submittedName>
</protein>
<organism evidence="1 2">
    <name type="scientific">Bacillus suaedaesalsae</name>
    <dbReference type="NCBI Taxonomy" id="2810349"/>
    <lineage>
        <taxon>Bacteria</taxon>
        <taxon>Bacillati</taxon>
        <taxon>Bacillota</taxon>
        <taxon>Bacilli</taxon>
        <taxon>Bacillales</taxon>
        <taxon>Bacillaceae</taxon>
        <taxon>Bacillus</taxon>
    </lineage>
</organism>
<comment type="caution">
    <text evidence="1">The sequence shown here is derived from an EMBL/GenBank/DDBJ whole genome shotgun (WGS) entry which is preliminary data.</text>
</comment>
<evidence type="ECO:0000313" key="2">
    <source>
        <dbReference type="Proteomes" id="UP001518925"/>
    </source>
</evidence>
<evidence type="ECO:0000313" key="1">
    <source>
        <dbReference type="EMBL" id="MBM6619192.1"/>
    </source>
</evidence>
<sequence length="130" mass="15283">MVYEMTFQFQVADFKSGVTWYSILLNRKPDFTAHDGFAEWELLPGCWLQIAHGHPSGNSGPLRLGVFSIEEERDRMVKEFGIEFFDIQSREEVPVKWATFSDPWGNRIGFFEYIDEGEKQNKINDRERIK</sequence>
<name>A0ABS2DL15_9BACI</name>
<dbReference type="SUPFAM" id="SSF54593">
    <property type="entry name" value="Glyoxalase/Bleomycin resistance protein/Dihydroxybiphenyl dioxygenase"/>
    <property type="match status" value="1"/>
</dbReference>